<feature type="domain" description="Rap-GAP" evidence="4">
    <location>
        <begin position="1567"/>
        <end position="1779"/>
    </location>
</feature>
<evidence type="ECO:0000313" key="5">
    <source>
        <dbReference type="EnsemblMetazoa" id="tetur10g04480.1"/>
    </source>
</evidence>
<evidence type="ECO:0000256" key="2">
    <source>
        <dbReference type="ARBA" id="ARBA00022553"/>
    </source>
</evidence>
<keyword evidence="6" id="KW-1185">Reference proteome</keyword>
<proteinExistence type="predicted"/>
<evidence type="ECO:0000256" key="1">
    <source>
        <dbReference type="ARBA" id="ARBA00022468"/>
    </source>
</evidence>
<dbReference type="OMA" id="ELMRNGW"/>
<dbReference type="Proteomes" id="UP000015104">
    <property type="component" value="Unassembled WGS sequence"/>
</dbReference>
<feature type="region of interest" description="Disordered" evidence="3">
    <location>
        <begin position="677"/>
        <end position="702"/>
    </location>
</feature>
<feature type="compositionally biased region" description="Polar residues" evidence="3">
    <location>
        <begin position="341"/>
        <end position="352"/>
    </location>
</feature>
<dbReference type="FunFam" id="3.40.50.11210:FF:000001">
    <property type="entry name" value="Ral GTPase-activating protein subunit alpha-1 isoform 1"/>
    <property type="match status" value="1"/>
</dbReference>
<feature type="compositionally biased region" description="Polar residues" evidence="3">
    <location>
        <begin position="639"/>
        <end position="661"/>
    </location>
</feature>
<evidence type="ECO:0000259" key="4">
    <source>
        <dbReference type="PROSITE" id="PS50085"/>
    </source>
</evidence>
<organism evidence="5 6">
    <name type="scientific">Tetranychus urticae</name>
    <name type="common">Two-spotted spider mite</name>
    <dbReference type="NCBI Taxonomy" id="32264"/>
    <lineage>
        <taxon>Eukaryota</taxon>
        <taxon>Metazoa</taxon>
        <taxon>Ecdysozoa</taxon>
        <taxon>Arthropoda</taxon>
        <taxon>Chelicerata</taxon>
        <taxon>Arachnida</taxon>
        <taxon>Acari</taxon>
        <taxon>Acariformes</taxon>
        <taxon>Trombidiformes</taxon>
        <taxon>Prostigmata</taxon>
        <taxon>Eleutherengona</taxon>
        <taxon>Raphignathae</taxon>
        <taxon>Tetranychoidea</taxon>
        <taxon>Tetranychidae</taxon>
        <taxon>Tetranychus</taxon>
    </lineage>
</organism>
<dbReference type="GO" id="GO:0005634">
    <property type="term" value="C:nucleus"/>
    <property type="evidence" value="ECO:0007669"/>
    <property type="project" value="InterPro"/>
</dbReference>
<dbReference type="EnsemblMetazoa" id="tetur10g04480.1">
    <property type="protein sequence ID" value="tetur10g04480.1"/>
    <property type="gene ID" value="tetur10g04480"/>
</dbReference>
<dbReference type="EMBL" id="CAEY01000039">
    <property type="status" value="NOT_ANNOTATED_CDS"/>
    <property type="molecule type" value="Genomic_DNA"/>
</dbReference>
<dbReference type="Pfam" id="PF02145">
    <property type="entry name" value="Rap_GAP"/>
    <property type="match status" value="1"/>
</dbReference>
<dbReference type="InterPro" id="IPR016024">
    <property type="entry name" value="ARM-type_fold"/>
</dbReference>
<dbReference type="eggNOG" id="KOG3686">
    <property type="taxonomic scope" value="Eukaryota"/>
</dbReference>
<feature type="compositionally biased region" description="Low complexity" evidence="3">
    <location>
        <begin position="1507"/>
        <end position="1517"/>
    </location>
</feature>
<dbReference type="HOGENOM" id="CLU_007555_0_0_1"/>
<feature type="region of interest" description="Disordered" evidence="3">
    <location>
        <begin position="616"/>
        <end position="661"/>
    </location>
</feature>
<feature type="region of interest" description="Disordered" evidence="3">
    <location>
        <begin position="764"/>
        <end position="799"/>
    </location>
</feature>
<dbReference type="InterPro" id="IPR027107">
    <property type="entry name" value="Tuberin/Ral-act_asu"/>
</dbReference>
<feature type="compositionally biased region" description="Polar residues" evidence="3">
    <location>
        <begin position="1809"/>
        <end position="1845"/>
    </location>
</feature>
<feature type="region of interest" description="Disordered" evidence="3">
    <location>
        <begin position="337"/>
        <end position="365"/>
    </location>
</feature>
<dbReference type="SUPFAM" id="SSF48371">
    <property type="entry name" value="ARM repeat"/>
    <property type="match status" value="1"/>
</dbReference>
<dbReference type="GO" id="GO:0005737">
    <property type="term" value="C:cytoplasm"/>
    <property type="evidence" value="ECO:0007669"/>
    <property type="project" value="TreeGrafter"/>
</dbReference>
<evidence type="ECO:0000313" key="6">
    <source>
        <dbReference type="Proteomes" id="UP000015104"/>
    </source>
</evidence>
<dbReference type="Pfam" id="PF20412">
    <property type="entry name" value="RALGAPB_N"/>
    <property type="match status" value="1"/>
</dbReference>
<dbReference type="GO" id="GO:0051056">
    <property type="term" value="P:regulation of small GTPase mediated signal transduction"/>
    <property type="evidence" value="ECO:0007669"/>
    <property type="project" value="InterPro"/>
</dbReference>
<dbReference type="OrthoDB" id="19311at2759"/>
<dbReference type="PANTHER" id="PTHR10063:SF11">
    <property type="entry name" value="RHO GTPASE-ACTIVATING PROTEIN CG5521-RELATED"/>
    <property type="match status" value="1"/>
</dbReference>
<keyword evidence="1" id="KW-0343">GTPase activation</keyword>
<gene>
    <name evidence="5" type="primary">107363471</name>
</gene>
<dbReference type="GO" id="GO:0005096">
    <property type="term" value="F:GTPase activator activity"/>
    <property type="evidence" value="ECO:0007669"/>
    <property type="project" value="UniProtKB-KW"/>
</dbReference>
<dbReference type="InterPro" id="IPR046859">
    <property type="entry name" value="RGPA/RALGAPB_N"/>
</dbReference>
<dbReference type="PROSITE" id="PS50085">
    <property type="entry name" value="RAPGAP"/>
    <property type="match status" value="1"/>
</dbReference>
<evidence type="ECO:0000256" key="3">
    <source>
        <dbReference type="SAM" id="MobiDB-lite"/>
    </source>
</evidence>
<dbReference type="Gene3D" id="3.40.50.11210">
    <property type="entry name" value="Rap/Ran-GAP"/>
    <property type="match status" value="1"/>
</dbReference>
<protein>
    <recommendedName>
        <fullName evidence="4">Rap-GAP domain-containing protein</fullName>
    </recommendedName>
</protein>
<name>T1KFV3_TETUR</name>
<reference evidence="5" key="2">
    <citation type="submission" date="2015-06" db="UniProtKB">
        <authorList>
            <consortium name="EnsemblMetazoa"/>
        </authorList>
    </citation>
    <scope>IDENTIFICATION</scope>
</reference>
<feature type="region of interest" description="Disordered" evidence="3">
    <location>
        <begin position="1496"/>
        <end position="1520"/>
    </location>
</feature>
<dbReference type="InterPro" id="IPR035974">
    <property type="entry name" value="Rap/Ran-GAP_sf"/>
</dbReference>
<feature type="compositionally biased region" description="Polar residues" evidence="3">
    <location>
        <begin position="764"/>
        <end position="780"/>
    </location>
</feature>
<accession>T1KFV3</accession>
<dbReference type="STRING" id="32264.T1KFV3"/>
<feature type="region of interest" description="Disordered" evidence="3">
    <location>
        <begin position="1809"/>
        <end position="1867"/>
    </location>
</feature>
<dbReference type="SUPFAM" id="SSF111347">
    <property type="entry name" value="Rap/Ran-GAP"/>
    <property type="match status" value="1"/>
</dbReference>
<sequence length="1867" mass="213339">MFTKKQQNPVEKSVQKVLDEKNDCFNRLKHMRIILENYDLAESKAFFQAHFHHIYFIFFNAFTTQEALSKQKGQKQVREEYTTLYEPILYLFEKILILLPEQIERKWQFHSLIHVMKKLLNPGNSFKIRQEGIRLFLIWYQIIGETNDPVLDNLFAILVPGIVPNVPNFFASYINKQAGESEPTENSAFYVDHSTNESNTSDTSNYRSTSAFNSCDNEPLIPAHQSEPREPKNYYFLQYLMDYLVSQVSRVYWREPKEYRQRKCFHFLFEKFKSIYLPHLFPNLDTGFSIYAPTLEVPTLRKPDEEAVKDRLLPFKCVVILWLAKYMRDEEKEVTRRRNSYDNLQTGQNKIQSSGSLSSHESNSEWREPTPFDYDLVRSTFCSNRANINLLHQIFRQAFLMPFQQASTMNIVVSVYRNWILCTNDVPSFMKDPSSTSEEYNESETIKAGPSALYRVFIANAANIFLFQVPSDDPKLLDEQVEMCKRVLNTWRYMLMELEMNKCTWELLLSVLLRITSFLYTEKVPPRKEDSLGGRLAPAFFQTLVVGMIKANLEAYISSNLWEQFQSILTSLTQWEELIKDWSKNMESLTRNVSYHVYHINLHDLPLERLIDKRKRTQKGPKAFLPSRSSKDGKKSTRQDGSVSFSPAKISNDNNSGNATKISTNFSISKRSIDAIDGVTQRTKSRSQTTNADYSTPTTNNLPTKLAIANRALVRSPSDSQLLARKKSITRKRTQTVIQTTPLSSKFNGFAKLRSASRSKSLDHFSTNLTESPSSSQSSVYHLRSPSPTPSSGLDANSLKDSPCHIEGNSINSNISLSSTGHSVAAGGPHRGWSAESSFIIWRRMLGSLGDVNQIRDPQLHFQVIECLSNIVDIFLVIRDNLGVSLDNLSTPPPPLYVPPIHFFASWLFETLQLSNHYRKGKIVAYKLLCLIVTRMPEIHSSNEFLSLFYCSIHRGLHSKDLETLCTIIRYSGVKLFSSSLKGSSILLLDFVHSCDIIVNAKESKDFNIPRFEALSLLGTLMSLTEICHNLKVLDPNSLEPVLIDCGNTKDSILKILMGARKQEQTDLARCVVLNCLGIIIYQDLKNRNRNMSNILPEIINIFIAETRFNNRYLSRVACDMLKLQTDHINFLVETYPNIPRQIVEGLIFSITNHLTMVRESNSYKDYRNLLLSLLMCLGHWCLCLPRKILYSPIKSDQSPITLFLIIQVLNHVISELNCDNVSSHKTNPRHSESENVGNIEGDFGLLGGSHFHPAFRNNNADPFSEKTNSDALVVQLAAKMLLGHIIYFLDHFPLPTIGAPRLSSCINEADDNFFISKSEQDHEELTAELFNAPNVLVCMINNSSIVSFVDLSCGSGDTLKNHSYNTIKNDPYIRIIIRDVIGKFTWDCCPIFSYYRRNPSSLDSYSIPTDDFSLKSRSLGDLEEKEEEDDPCMRNDPLDLILREIVNTIAGKKYFTNTPVPAINDNLDQAEENMMALLGNQHYQEMNFIERPVLRDGNRKESNATSSLDSIKSKSSVNEPDCNQSSYHQMFFMHCRQLIDQLGFLFWEKRPHIELLNKNDKTIRELKNLDNQKCRETHKIAVIYVADGQEDKNSILLNKSGSPGFEKFVSGLGWEIDLETHSGFKGGLQSNKSTGVSAPYFADSFCEVIFHVSTRIPAKAEESDSLRRKLTHLGNDEVHIVWSEHSRDYRRGIIPTEFCDVLIVIYPLSNLPGYYRIEVSRKPEVPFFGPIYSGAIIHHSVLSDLIRATAINASRAQRLQVPFYQHYFEERARSIETIYNQHRDLRSFEDYASAIFSPSSITVTHRMSASFTNPSHPSSTLNQHNNQDNTTPPGQSNESNSSPRSKYRPLSMSNIEHKLTSKITSQ</sequence>
<dbReference type="PANTHER" id="PTHR10063">
    <property type="entry name" value="TUBERIN"/>
    <property type="match status" value="1"/>
</dbReference>
<feature type="compositionally biased region" description="Basic and acidic residues" evidence="3">
    <location>
        <begin position="629"/>
        <end position="638"/>
    </location>
</feature>
<keyword evidence="2" id="KW-0597">Phosphoprotein</keyword>
<dbReference type="InterPro" id="IPR000331">
    <property type="entry name" value="Rap/Ran_GAP_dom"/>
</dbReference>
<reference evidence="6" key="1">
    <citation type="submission" date="2011-08" db="EMBL/GenBank/DDBJ databases">
        <authorList>
            <person name="Rombauts S."/>
        </authorList>
    </citation>
    <scope>NUCLEOTIDE SEQUENCE</scope>
    <source>
        <strain evidence="6">London</strain>
    </source>
</reference>
<feature type="compositionally biased region" description="Polar residues" evidence="3">
    <location>
        <begin position="680"/>
        <end position="702"/>
    </location>
</feature>